<keyword evidence="2" id="KW-0472">Membrane</keyword>
<sequence length="400" mass="40789">MTTVEADNVNIIKVSSVTSSSSSQSALVSSSDDDSSDSSSTDDSDDDDESSSTPSTSSGSVDNSRRRQLLAGPSQALAVVMRRHLLDDTLESVDAYALSNQADVLFELDSDNSTVTSDVIAELELAVKNGTNSAVPAALQTQGYTEWGITLMSAYTSIPMPGNFTFPCSVKYGVFCLDGTGLSPAAVKGIIAACVIGFVLILALLWFAFDMVHSPRKVVVVKPEDSAAQGHDKAIGIAAAGAAGGVGGVAGATAAKDVNTAPTAPPPLQSYGGRFGFIDRWFQPPPSPFGNTVRVPILANSPQAAHITPYTPLSAQGQGRTGFSAPGQGVPATIANPAYVPPSLQAEAAQGASGNETSGVSKAIPGLGSEAATPPAASNLQKNSARYDGPAGIKPASRSK</sequence>
<protein>
    <submittedName>
        <fullName evidence="3">Uncharacterized protein</fullName>
    </submittedName>
</protein>
<keyword evidence="2" id="KW-1133">Transmembrane helix</keyword>
<evidence type="ECO:0000313" key="3">
    <source>
        <dbReference type="EMBL" id="KAK9830861.1"/>
    </source>
</evidence>
<dbReference type="AlphaFoldDB" id="A0AAW1RC37"/>
<proteinExistence type="predicted"/>
<evidence type="ECO:0000256" key="2">
    <source>
        <dbReference type="SAM" id="Phobius"/>
    </source>
</evidence>
<feature type="transmembrane region" description="Helical" evidence="2">
    <location>
        <begin position="190"/>
        <end position="209"/>
    </location>
</feature>
<gene>
    <name evidence="3" type="ORF">WJX74_010734</name>
</gene>
<comment type="caution">
    <text evidence="3">The sequence shown here is derived from an EMBL/GenBank/DDBJ whole genome shotgun (WGS) entry which is preliminary data.</text>
</comment>
<feature type="region of interest" description="Disordered" evidence="1">
    <location>
        <begin position="15"/>
        <end position="67"/>
    </location>
</feature>
<dbReference type="Proteomes" id="UP001438707">
    <property type="component" value="Unassembled WGS sequence"/>
</dbReference>
<feature type="compositionally biased region" description="Low complexity" evidence="1">
    <location>
        <begin position="51"/>
        <end position="62"/>
    </location>
</feature>
<evidence type="ECO:0000313" key="4">
    <source>
        <dbReference type="Proteomes" id="UP001438707"/>
    </source>
</evidence>
<reference evidence="3 4" key="1">
    <citation type="journal article" date="2024" name="Nat. Commun.">
        <title>Phylogenomics reveals the evolutionary origins of lichenization in chlorophyte algae.</title>
        <authorList>
            <person name="Puginier C."/>
            <person name="Libourel C."/>
            <person name="Otte J."/>
            <person name="Skaloud P."/>
            <person name="Haon M."/>
            <person name="Grisel S."/>
            <person name="Petersen M."/>
            <person name="Berrin J.G."/>
            <person name="Delaux P.M."/>
            <person name="Dal Grande F."/>
            <person name="Keller J."/>
        </authorList>
    </citation>
    <scope>NUCLEOTIDE SEQUENCE [LARGE SCALE GENOMIC DNA]</scope>
    <source>
        <strain evidence="3 4">SAG 2145</strain>
    </source>
</reference>
<feature type="compositionally biased region" description="Low complexity" evidence="1">
    <location>
        <begin position="15"/>
        <end position="30"/>
    </location>
</feature>
<accession>A0AAW1RC37</accession>
<keyword evidence="2" id="KW-0812">Transmembrane</keyword>
<dbReference type="EMBL" id="JALJOS010000015">
    <property type="protein sequence ID" value="KAK9830861.1"/>
    <property type="molecule type" value="Genomic_DNA"/>
</dbReference>
<evidence type="ECO:0000256" key="1">
    <source>
        <dbReference type="SAM" id="MobiDB-lite"/>
    </source>
</evidence>
<keyword evidence="4" id="KW-1185">Reference proteome</keyword>
<name>A0AAW1RC37_9CHLO</name>
<feature type="region of interest" description="Disordered" evidence="1">
    <location>
        <begin position="346"/>
        <end position="400"/>
    </location>
</feature>
<feature type="compositionally biased region" description="Acidic residues" evidence="1">
    <location>
        <begin position="31"/>
        <end position="50"/>
    </location>
</feature>
<organism evidence="3 4">
    <name type="scientific">Apatococcus lobatus</name>
    <dbReference type="NCBI Taxonomy" id="904363"/>
    <lineage>
        <taxon>Eukaryota</taxon>
        <taxon>Viridiplantae</taxon>
        <taxon>Chlorophyta</taxon>
        <taxon>core chlorophytes</taxon>
        <taxon>Trebouxiophyceae</taxon>
        <taxon>Chlorellales</taxon>
        <taxon>Chlorellaceae</taxon>
        <taxon>Apatococcus</taxon>
    </lineage>
</organism>